<accession>A0A4R5XGC2</accession>
<dbReference type="AlphaFoldDB" id="A0A4R5XGC2"/>
<name>A0A4R5XGC2_9AGAM</name>
<evidence type="ECO:0000313" key="1">
    <source>
        <dbReference type="EMBL" id="TDL30230.1"/>
    </source>
</evidence>
<reference evidence="1 2" key="1">
    <citation type="submission" date="2018-06" db="EMBL/GenBank/DDBJ databases">
        <title>A transcriptomic atlas of mushroom development highlights an independent origin of complex multicellularity.</title>
        <authorList>
            <consortium name="DOE Joint Genome Institute"/>
            <person name="Krizsan K."/>
            <person name="Almasi E."/>
            <person name="Merenyi Z."/>
            <person name="Sahu N."/>
            <person name="Viragh M."/>
            <person name="Koszo T."/>
            <person name="Mondo S."/>
            <person name="Kiss B."/>
            <person name="Balint B."/>
            <person name="Kues U."/>
            <person name="Barry K."/>
            <person name="Hegedus J.C."/>
            <person name="Henrissat B."/>
            <person name="Johnson J."/>
            <person name="Lipzen A."/>
            <person name="Ohm R."/>
            <person name="Nagy I."/>
            <person name="Pangilinan J."/>
            <person name="Yan J."/>
            <person name="Xiong Y."/>
            <person name="Grigoriev I.V."/>
            <person name="Hibbett D.S."/>
            <person name="Nagy L.G."/>
        </authorList>
    </citation>
    <scope>NUCLEOTIDE SEQUENCE [LARGE SCALE GENOMIC DNA]</scope>
    <source>
        <strain evidence="1 2">SZMC22713</strain>
    </source>
</reference>
<gene>
    <name evidence="1" type="ORF">BD410DRAFT_710203</name>
</gene>
<proteinExistence type="predicted"/>
<dbReference type="VEuPathDB" id="FungiDB:BD410DRAFT_710203"/>
<dbReference type="Proteomes" id="UP000294933">
    <property type="component" value="Unassembled WGS sequence"/>
</dbReference>
<dbReference type="STRING" id="50990.A0A4R5XGC2"/>
<sequence length="250" mass="27922">MTTPRHMPARNHHSAPHFDAPSKLARFLEDVEIAAHDAALSEEDTIVWATRYVRREDSELWTALPAYIAMPKVYQDFKTAVIALYPGADLARQYRMRDMDDLVAERTMTPIASRLELGAYCCAFSRISSHLRSHDRASEPECQRAFLRGFSGDLRSRLDNRLKITNIAHRPDDPYTIEAVTAAADFLLSGTITGTSRASTSQPIAPLVSDTIKPERVDLATLNEALLKIQATMIALARDHIAMIALPYTT</sequence>
<protein>
    <submittedName>
        <fullName evidence="1">Uncharacterized protein</fullName>
    </submittedName>
</protein>
<keyword evidence="2" id="KW-1185">Reference proteome</keyword>
<evidence type="ECO:0000313" key="2">
    <source>
        <dbReference type="Proteomes" id="UP000294933"/>
    </source>
</evidence>
<dbReference type="OrthoDB" id="3260031at2759"/>
<organism evidence="1 2">
    <name type="scientific">Rickenella mellea</name>
    <dbReference type="NCBI Taxonomy" id="50990"/>
    <lineage>
        <taxon>Eukaryota</taxon>
        <taxon>Fungi</taxon>
        <taxon>Dikarya</taxon>
        <taxon>Basidiomycota</taxon>
        <taxon>Agaricomycotina</taxon>
        <taxon>Agaricomycetes</taxon>
        <taxon>Hymenochaetales</taxon>
        <taxon>Rickenellaceae</taxon>
        <taxon>Rickenella</taxon>
    </lineage>
</organism>
<dbReference type="EMBL" id="ML170156">
    <property type="protein sequence ID" value="TDL30230.1"/>
    <property type="molecule type" value="Genomic_DNA"/>
</dbReference>